<keyword evidence="4" id="KW-1003">Cell membrane</keyword>
<feature type="transmembrane region" description="Helical" evidence="8">
    <location>
        <begin position="59"/>
        <end position="79"/>
    </location>
</feature>
<dbReference type="SUPFAM" id="SSF81345">
    <property type="entry name" value="ABC transporter involved in vitamin B12 uptake, BtuC"/>
    <property type="match status" value="1"/>
</dbReference>
<sequence>MKQNKRFWICILISIFLLITGTYLALKSGAKTMNQETIWNALFHYEDVLDHQLIRDVRLPRVIATILVGGLLGICGAMMQAVTRNPIAEPSILGISQGATLAISLLYIHAAWVTTNNIVIASFIGALLSGLLVMFTMKNPSRTSMGKLLLAGTALSTFFLSLSTVISLLTNNSQMIAFLVGGGFRNTGWHHVIQLMIATTIGMICAMLLSTKINVLSLGDDVCISLGEKPSHIRFFTLLLIIPISAICVAVAKNISFVGLIIPQVISRIIKKDMRFLLPLSFLAGGVLLVFADILARMLLSPYETPIGIFTSLMGIPFFLYLVRKERSQ</sequence>
<gene>
    <name evidence="9" type="ORF">H9Q80_09685</name>
</gene>
<dbReference type="CDD" id="cd06550">
    <property type="entry name" value="TM_ABC_iron-siderophores_like"/>
    <property type="match status" value="1"/>
</dbReference>
<reference evidence="9 10" key="1">
    <citation type="submission" date="2020-08" db="EMBL/GenBank/DDBJ databases">
        <authorList>
            <person name="Liu C."/>
            <person name="Sun Q."/>
        </authorList>
    </citation>
    <scope>NUCLEOTIDE SEQUENCE [LARGE SCALE GENOMIC DNA]</scope>
    <source>
        <strain evidence="9 10">NSJ-61</strain>
    </source>
</reference>
<evidence type="ECO:0000256" key="2">
    <source>
        <dbReference type="ARBA" id="ARBA00007935"/>
    </source>
</evidence>
<keyword evidence="6 8" id="KW-1133">Transmembrane helix</keyword>
<dbReference type="AlphaFoldDB" id="A0A7G9GTP4"/>
<keyword evidence="3" id="KW-0813">Transport</keyword>
<dbReference type="PANTHER" id="PTHR30472:SF1">
    <property type="entry name" value="FE(3+) DICITRATE TRANSPORT SYSTEM PERMEASE PROTEIN FECC-RELATED"/>
    <property type="match status" value="1"/>
</dbReference>
<dbReference type="RefSeq" id="WP_117454860.1">
    <property type="nucleotide sequence ID" value="NZ_CP060636.1"/>
</dbReference>
<dbReference type="GO" id="GO:0005886">
    <property type="term" value="C:plasma membrane"/>
    <property type="evidence" value="ECO:0007669"/>
    <property type="project" value="UniProtKB-SubCell"/>
</dbReference>
<evidence type="ECO:0000256" key="5">
    <source>
        <dbReference type="ARBA" id="ARBA00022692"/>
    </source>
</evidence>
<dbReference type="GO" id="GO:0022857">
    <property type="term" value="F:transmembrane transporter activity"/>
    <property type="evidence" value="ECO:0007669"/>
    <property type="project" value="InterPro"/>
</dbReference>
<dbReference type="Pfam" id="PF01032">
    <property type="entry name" value="FecCD"/>
    <property type="match status" value="1"/>
</dbReference>
<comment type="subcellular location">
    <subcellularLocation>
        <location evidence="1">Cell membrane</location>
        <topology evidence="1">Multi-pass membrane protein</topology>
    </subcellularLocation>
</comment>
<feature type="transmembrane region" description="Helical" evidence="8">
    <location>
        <begin position="7"/>
        <end position="26"/>
    </location>
</feature>
<evidence type="ECO:0000256" key="7">
    <source>
        <dbReference type="ARBA" id="ARBA00023136"/>
    </source>
</evidence>
<dbReference type="PANTHER" id="PTHR30472">
    <property type="entry name" value="FERRIC ENTEROBACTIN TRANSPORT SYSTEM PERMEASE PROTEIN"/>
    <property type="match status" value="1"/>
</dbReference>
<dbReference type="EMBL" id="CP060636">
    <property type="protein sequence ID" value="QNM14176.1"/>
    <property type="molecule type" value="Genomic_DNA"/>
</dbReference>
<evidence type="ECO:0000256" key="8">
    <source>
        <dbReference type="SAM" id="Phobius"/>
    </source>
</evidence>
<proteinExistence type="inferred from homology"/>
<evidence type="ECO:0000256" key="6">
    <source>
        <dbReference type="ARBA" id="ARBA00022989"/>
    </source>
</evidence>
<dbReference type="Gene3D" id="1.10.3470.10">
    <property type="entry name" value="ABC transporter involved in vitamin B12 uptake, BtuC"/>
    <property type="match status" value="1"/>
</dbReference>
<protein>
    <submittedName>
        <fullName evidence="9">Iron ABC transporter permease</fullName>
    </submittedName>
</protein>
<dbReference type="InterPro" id="IPR037294">
    <property type="entry name" value="ABC_BtuC-like"/>
</dbReference>
<name>A0A7G9GTP4_9FIRM</name>
<comment type="similarity">
    <text evidence="2">Belongs to the binding-protein-dependent transport system permease family. FecCD subfamily.</text>
</comment>
<organism evidence="9 10">
    <name type="scientific">[Eubacterium] hominis</name>
    <dbReference type="NCBI Taxonomy" id="2764325"/>
    <lineage>
        <taxon>Bacteria</taxon>
        <taxon>Bacillati</taxon>
        <taxon>Bacillota</taxon>
        <taxon>Erysipelotrichia</taxon>
        <taxon>Erysipelotrichales</taxon>
        <taxon>Erysipelotrichaceae</taxon>
        <taxon>Amedibacillus</taxon>
    </lineage>
</organism>
<feature type="transmembrane region" description="Helical" evidence="8">
    <location>
        <begin position="118"/>
        <end position="136"/>
    </location>
</feature>
<keyword evidence="5 8" id="KW-0812">Transmembrane</keyword>
<evidence type="ECO:0000256" key="4">
    <source>
        <dbReference type="ARBA" id="ARBA00022475"/>
    </source>
</evidence>
<keyword evidence="10" id="KW-1185">Reference proteome</keyword>
<feature type="transmembrane region" description="Helical" evidence="8">
    <location>
        <begin position="276"/>
        <end position="300"/>
    </location>
</feature>
<evidence type="ECO:0000313" key="9">
    <source>
        <dbReference type="EMBL" id="QNM14176.1"/>
    </source>
</evidence>
<dbReference type="InterPro" id="IPR000522">
    <property type="entry name" value="ABC_transptr_permease_BtuC"/>
</dbReference>
<keyword evidence="7 8" id="KW-0472">Membrane</keyword>
<dbReference type="GO" id="GO:0033214">
    <property type="term" value="P:siderophore-iron import into cell"/>
    <property type="evidence" value="ECO:0007669"/>
    <property type="project" value="TreeGrafter"/>
</dbReference>
<dbReference type="KEGG" id="ehn:H9Q80_09685"/>
<evidence type="ECO:0000256" key="3">
    <source>
        <dbReference type="ARBA" id="ARBA00022448"/>
    </source>
</evidence>
<feature type="transmembrane region" description="Helical" evidence="8">
    <location>
        <begin position="306"/>
        <end position="323"/>
    </location>
</feature>
<dbReference type="Proteomes" id="UP000515856">
    <property type="component" value="Chromosome"/>
</dbReference>
<feature type="transmembrane region" description="Helical" evidence="8">
    <location>
        <begin position="148"/>
        <end position="169"/>
    </location>
</feature>
<feature type="transmembrane region" description="Helical" evidence="8">
    <location>
        <begin position="91"/>
        <end position="112"/>
    </location>
</feature>
<evidence type="ECO:0000313" key="10">
    <source>
        <dbReference type="Proteomes" id="UP000515856"/>
    </source>
</evidence>
<accession>A0A7G9GTP4</accession>
<dbReference type="FunFam" id="1.10.3470.10:FF:000001">
    <property type="entry name" value="Vitamin B12 ABC transporter permease BtuC"/>
    <property type="match status" value="1"/>
</dbReference>
<evidence type="ECO:0000256" key="1">
    <source>
        <dbReference type="ARBA" id="ARBA00004651"/>
    </source>
</evidence>